<gene>
    <name evidence="1" type="ORF">CINCED_3A020122</name>
</gene>
<organism evidence="1 2">
    <name type="scientific">Cinara cedri</name>
    <dbReference type="NCBI Taxonomy" id="506608"/>
    <lineage>
        <taxon>Eukaryota</taxon>
        <taxon>Metazoa</taxon>
        <taxon>Ecdysozoa</taxon>
        <taxon>Arthropoda</taxon>
        <taxon>Hexapoda</taxon>
        <taxon>Insecta</taxon>
        <taxon>Pterygota</taxon>
        <taxon>Neoptera</taxon>
        <taxon>Paraneoptera</taxon>
        <taxon>Hemiptera</taxon>
        <taxon>Sternorrhyncha</taxon>
        <taxon>Aphidomorpha</taxon>
        <taxon>Aphidoidea</taxon>
        <taxon>Aphididae</taxon>
        <taxon>Lachninae</taxon>
        <taxon>Cinara</taxon>
    </lineage>
</organism>
<reference evidence="1 2" key="1">
    <citation type="submission" date="2019-08" db="EMBL/GenBank/DDBJ databases">
        <authorList>
            <person name="Alioto T."/>
            <person name="Alioto T."/>
            <person name="Gomez Garrido J."/>
        </authorList>
    </citation>
    <scope>NUCLEOTIDE SEQUENCE [LARGE SCALE GENOMIC DNA]</scope>
</reference>
<dbReference type="Proteomes" id="UP000325440">
    <property type="component" value="Unassembled WGS sequence"/>
</dbReference>
<evidence type="ECO:0000313" key="2">
    <source>
        <dbReference type="Proteomes" id="UP000325440"/>
    </source>
</evidence>
<dbReference type="EMBL" id="CABPRJ010001495">
    <property type="protein sequence ID" value="VVC38753.1"/>
    <property type="molecule type" value="Genomic_DNA"/>
</dbReference>
<evidence type="ECO:0000313" key="1">
    <source>
        <dbReference type="EMBL" id="VVC38753.1"/>
    </source>
</evidence>
<protein>
    <submittedName>
        <fullName evidence="1">Uncharacterized protein</fullName>
    </submittedName>
</protein>
<sequence length="90" mass="10409">MLISFITGMPIKEYEKPDVIDNKLEFKEEQALVFDGLTGYLRKILQNLRIPVQLRCGEDLNGEFAKVDRLDILPILLTKRLQQMSISKSE</sequence>
<name>A0A5E4N250_9HEMI</name>
<accession>A0A5E4N250</accession>
<keyword evidence="2" id="KW-1185">Reference proteome</keyword>
<dbReference type="AlphaFoldDB" id="A0A5E4N250"/>
<proteinExistence type="predicted"/>